<organism evidence="7 8">
    <name type="scientific">Chitinophaga pollutisoli</name>
    <dbReference type="NCBI Taxonomy" id="3133966"/>
    <lineage>
        <taxon>Bacteria</taxon>
        <taxon>Pseudomonadati</taxon>
        <taxon>Bacteroidota</taxon>
        <taxon>Chitinophagia</taxon>
        <taxon>Chitinophagales</taxon>
        <taxon>Chitinophagaceae</taxon>
        <taxon>Chitinophaga</taxon>
    </lineage>
</organism>
<dbReference type="InterPro" id="IPR013249">
    <property type="entry name" value="RNA_pol_sigma70_r4_t2"/>
</dbReference>
<name>A0ABZ2YMH4_9BACT</name>
<sequence>MGKQNDLTDQELLEQARSGSSAALGVVYRRYSGLLILHALDVLEDEEAARDVIQEVFINLWNRREHLQGVTHVKAYLYTAVRNATLNHLKKEQHIAKMLEGFKAESDRLRQEEGEQDTMAGLIRKIESEISRLPVKMREIFLLSRRGDLTYEQISAQLDIAPNTVRKQVSNALRIIRMNLRLLCSWIF</sequence>
<evidence type="ECO:0000313" key="8">
    <source>
        <dbReference type="Proteomes" id="UP001485459"/>
    </source>
</evidence>
<dbReference type="Gene3D" id="1.10.1740.10">
    <property type="match status" value="1"/>
</dbReference>
<evidence type="ECO:0000259" key="5">
    <source>
        <dbReference type="Pfam" id="PF04542"/>
    </source>
</evidence>
<dbReference type="NCBIfam" id="TIGR02937">
    <property type="entry name" value="sigma70-ECF"/>
    <property type="match status" value="1"/>
</dbReference>
<feature type="domain" description="RNA polymerase sigma factor 70 region 4 type 2" evidence="6">
    <location>
        <begin position="124"/>
        <end position="174"/>
    </location>
</feature>
<dbReference type="InterPro" id="IPR014284">
    <property type="entry name" value="RNA_pol_sigma-70_dom"/>
</dbReference>
<keyword evidence="3" id="KW-0731">Sigma factor</keyword>
<dbReference type="InterPro" id="IPR039425">
    <property type="entry name" value="RNA_pol_sigma-70-like"/>
</dbReference>
<evidence type="ECO:0000259" key="6">
    <source>
        <dbReference type="Pfam" id="PF08281"/>
    </source>
</evidence>
<comment type="similarity">
    <text evidence="1">Belongs to the sigma-70 factor family. ECF subfamily.</text>
</comment>
<evidence type="ECO:0000256" key="4">
    <source>
        <dbReference type="ARBA" id="ARBA00023163"/>
    </source>
</evidence>
<dbReference type="PANTHER" id="PTHR43133">
    <property type="entry name" value="RNA POLYMERASE ECF-TYPE SIGMA FACTO"/>
    <property type="match status" value="1"/>
</dbReference>
<gene>
    <name evidence="7" type="ORF">WJU16_21900</name>
</gene>
<dbReference type="Pfam" id="PF08281">
    <property type="entry name" value="Sigma70_r4_2"/>
    <property type="match status" value="1"/>
</dbReference>
<dbReference type="InterPro" id="IPR013325">
    <property type="entry name" value="RNA_pol_sigma_r2"/>
</dbReference>
<keyword evidence="8" id="KW-1185">Reference proteome</keyword>
<dbReference type="InterPro" id="IPR013324">
    <property type="entry name" value="RNA_pol_sigma_r3/r4-like"/>
</dbReference>
<dbReference type="SUPFAM" id="SSF88659">
    <property type="entry name" value="Sigma3 and sigma4 domains of RNA polymerase sigma factors"/>
    <property type="match status" value="1"/>
</dbReference>
<evidence type="ECO:0000256" key="2">
    <source>
        <dbReference type="ARBA" id="ARBA00023015"/>
    </source>
</evidence>
<accession>A0ABZ2YMH4</accession>
<proteinExistence type="inferred from homology"/>
<dbReference type="InterPro" id="IPR007627">
    <property type="entry name" value="RNA_pol_sigma70_r2"/>
</dbReference>
<evidence type="ECO:0000313" key="7">
    <source>
        <dbReference type="EMBL" id="WZN40619.1"/>
    </source>
</evidence>
<dbReference type="PANTHER" id="PTHR43133:SF46">
    <property type="entry name" value="RNA POLYMERASE SIGMA-70 FACTOR ECF SUBFAMILY"/>
    <property type="match status" value="1"/>
</dbReference>
<dbReference type="InterPro" id="IPR036388">
    <property type="entry name" value="WH-like_DNA-bd_sf"/>
</dbReference>
<dbReference type="Pfam" id="PF04542">
    <property type="entry name" value="Sigma70_r2"/>
    <property type="match status" value="1"/>
</dbReference>
<protein>
    <submittedName>
        <fullName evidence="7">Sigma-70 family RNA polymerase sigma factor</fullName>
    </submittedName>
</protein>
<dbReference type="SUPFAM" id="SSF88946">
    <property type="entry name" value="Sigma2 domain of RNA polymerase sigma factors"/>
    <property type="match status" value="1"/>
</dbReference>
<keyword evidence="2" id="KW-0805">Transcription regulation</keyword>
<evidence type="ECO:0000256" key="1">
    <source>
        <dbReference type="ARBA" id="ARBA00010641"/>
    </source>
</evidence>
<dbReference type="RefSeq" id="WP_341835534.1">
    <property type="nucleotide sequence ID" value="NZ_CP149822.1"/>
</dbReference>
<dbReference type="Proteomes" id="UP001485459">
    <property type="component" value="Chromosome"/>
</dbReference>
<dbReference type="EMBL" id="CP149822">
    <property type="protein sequence ID" value="WZN40619.1"/>
    <property type="molecule type" value="Genomic_DNA"/>
</dbReference>
<reference evidence="8" key="1">
    <citation type="submission" date="2024-03" db="EMBL/GenBank/DDBJ databases">
        <title>Chitinophaga horti sp. nov., isolated from garden soil.</title>
        <authorList>
            <person name="Lee D.S."/>
            <person name="Han D.M."/>
            <person name="Baek J.H."/>
            <person name="Choi D.G."/>
            <person name="Jeon J.H."/>
            <person name="Jeon C.O."/>
        </authorList>
    </citation>
    <scope>NUCLEOTIDE SEQUENCE [LARGE SCALE GENOMIC DNA]</scope>
    <source>
        <strain evidence="8">GPA1</strain>
    </source>
</reference>
<evidence type="ECO:0000256" key="3">
    <source>
        <dbReference type="ARBA" id="ARBA00023082"/>
    </source>
</evidence>
<feature type="domain" description="RNA polymerase sigma-70 region 2" evidence="5">
    <location>
        <begin position="28"/>
        <end position="93"/>
    </location>
</feature>
<keyword evidence="4" id="KW-0804">Transcription</keyword>
<dbReference type="Gene3D" id="1.10.10.10">
    <property type="entry name" value="Winged helix-like DNA-binding domain superfamily/Winged helix DNA-binding domain"/>
    <property type="match status" value="1"/>
</dbReference>